<dbReference type="AlphaFoldDB" id="H2C8N9"/>
<dbReference type="PANTHER" id="PTHR11352">
    <property type="entry name" value="PROLIFERATING CELL NUCLEAR ANTIGEN"/>
    <property type="match status" value="1"/>
</dbReference>
<dbReference type="InterPro" id="IPR000730">
    <property type="entry name" value="Pr_cel_nuc_antig"/>
</dbReference>
<feature type="domain" description="Proliferating cell nuclear antigen PCNA N-terminal" evidence="7">
    <location>
        <begin position="9"/>
        <end position="95"/>
    </location>
</feature>
<dbReference type="EMBL" id="JH597770">
    <property type="protein sequence ID" value="EHP68515.1"/>
    <property type="molecule type" value="Genomic_DNA"/>
</dbReference>
<dbReference type="CDD" id="cd00577">
    <property type="entry name" value="PCNA"/>
    <property type="match status" value="1"/>
</dbReference>
<evidence type="ECO:0000313" key="9">
    <source>
        <dbReference type="EMBL" id="EHP68515.1"/>
    </source>
</evidence>
<keyword evidence="2 4" id="KW-0235">DNA replication</keyword>
<comment type="function">
    <text evidence="6">Sliding clamp subunit. Responsible for tethering the catalytic subunit of DNA polymerase to DNA during high-speed replication.</text>
</comment>
<evidence type="ECO:0000256" key="6">
    <source>
        <dbReference type="RuleBase" id="RU003673"/>
    </source>
</evidence>
<evidence type="ECO:0000256" key="2">
    <source>
        <dbReference type="ARBA" id="ARBA00022705"/>
    </source>
</evidence>
<dbReference type="PRINTS" id="PR00339">
    <property type="entry name" value="PCNACYCLIN"/>
</dbReference>
<dbReference type="Pfam" id="PF00705">
    <property type="entry name" value="PCNA_N"/>
    <property type="match status" value="1"/>
</dbReference>
<dbReference type="GO" id="GO:0030337">
    <property type="term" value="F:DNA polymerase processivity factor activity"/>
    <property type="evidence" value="ECO:0007669"/>
    <property type="project" value="UniProtKB-UniRule"/>
</dbReference>
<protein>
    <recommendedName>
        <fullName evidence="4">DNA polymerase sliding clamp</fullName>
    </recommendedName>
    <alternativeName>
        <fullName evidence="4">Proliferating cell nuclear antigen homolog</fullName>
        <shortName evidence="4">PCNA</shortName>
    </alternativeName>
</protein>
<evidence type="ECO:0000259" key="7">
    <source>
        <dbReference type="Pfam" id="PF00705"/>
    </source>
</evidence>
<dbReference type="SUPFAM" id="SSF55979">
    <property type="entry name" value="DNA clamp"/>
    <property type="match status" value="2"/>
</dbReference>
<evidence type="ECO:0000256" key="1">
    <source>
        <dbReference type="ARBA" id="ARBA00010462"/>
    </source>
</evidence>
<name>H2C8N9_9CREN</name>
<dbReference type="InterPro" id="IPR022659">
    <property type="entry name" value="Pr_cel_nuc_antig_CS"/>
</dbReference>
<dbReference type="PANTHER" id="PTHR11352:SF0">
    <property type="entry name" value="PROLIFERATING CELL NUCLEAR ANTIGEN"/>
    <property type="match status" value="1"/>
</dbReference>
<evidence type="ECO:0000259" key="8">
    <source>
        <dbReference type="Pfam" id="PF02747"/>
    </source>
</evidence>
<dbReference type="Gene3D" id="3.70.10.10">
    <property type="match status" value="1"/>
</dbReference>
<sequence>MKFKAVDAVSIASILRTVGEFMPEVTLVSTKEGLRLGGVDPSRVAYVDIVIPSLYFQEFESGEREVIGIKLEDVINALKNVKKNDGLTFFTNEGKLELTIEGDFERSFIIPLVELEEPKNPGINLQFAFKAKMLTSTFNETLDILSDMGESVVISSEDGKLIISVEGDVGVSRVELSEAAGNLIEASGTNASSVYGLDYLLKTTKMRNSSDVVELMFGTQLPLKLRFQLPQEGYGDVYIAPRAE</sequence>
<reference evidence="9 10" key="1">
    <citation type="submission" date="2012-01" db="EMBL/GenBank/DDBJ databases">
        <title>Improved High-Quality Draft sequence of Metallosphaera yellowstonensis MK1.</title>
        <authorList>
            <consortium name="US DOE Joint Genome Institute"/>
            <person name="Lucas S."/>
            <person name="Han J."/>
            <person name="Cheng J.-F."/>
            <person name="Goodwin L."/>
            <person name="Pitluck S."/>
            <person name="Peters L."/>
            <person name="Teshima H."/>
            <person name="Detter J.C."/>
            <person name="Han C."/>
            <person name="Tapia R."/>
            <person name="Land M."/>
            <person name="Hauser L."/>
            <person name="Kyrpides N."/>
            <person name="Kozubal M."/>
            <person name="Macur R.E."/>
            <person name="Jay Z."/>
            <person name="Inskeep W."/>
            <person name="Woyke T."/>
        </authorList>
    </citation>
    <scope>NUCLEOTIDE SEQUENCE [LARGE SCALE GENOMIC DNA]</scope>
    <source>
        <strain evidence="9 10">MK1</strain>
    </source>
</reference>
<dbReference type="RefSeq" id="WP_009075018.1">
    <property type="nucleotide sequence ID" value="NZ_JH597770.1"/>
</dbReference>
<organism evidence="9 10">
    <name type="scientific">Metallosphaera yellowstonensis MK1</name>
    <dbReference type="NCBI Taxonomy" id="671065"/>
    <lineage>
        <taxon>Archaea</taxon>
        <taxon>Thermoproteota</taxon>
        <taxon>Thermoprotei</taxon>
        <taxon>Sulfolobales</taxon>
        <taxon>Sulfolobaceae</taxon>
        <taxon>Metallosphaera</taxon>
    </lineage>
</organism>
<dbReference type="PROSITE" id="PS01251">
    <property type="entry name" value="PCNA_1"/>
    <property type="match status" value="1"/>
</dbReference>
<dbReference type="Pfam" id="PF02747">
    <property type="entry name" value="PCNA_C"/>
    <property type="match status" value="1"/>
</dbReference>
<evidence type="ECO:0000256" key="5">
    <source>
        <dbReference type="RuleBase" id="RU003671"/>
    </source>
</evidence>
<dbReference type="InterPro" id="IPR022648">
    <property type="entry name" value="Pr_cel_nuc_antig_N"/>
</dbReference>
<comment type="subunit">
    <text evidence="4">Homotrimer. The subunits circularize to form a toroid; DNA passes through its center. Replication factor C (RFC) is required to load the toroid on the DNA.</text>
</comment>
<accession>H2C8N9</accession>
<dbReference type="GO" id="GO:0003677">
    <property type="term" value="F:DNA binding"/>
    <property type="evidence" value="ECO:0007669"/>
    <property type="project" value="UniProtKB-UniRule"/>
</dbReference>
<dbReference type="HOGENOM" id="CLU_043978_1_1_2"/>
<evidence type="ECO:0000256" key="3">
    <source>
        <dbReference type="ARBA" id="ARBA00023125"/>
    </source>
</evidence>
<evidence type="ECO:0000313" key="10">
    <source>
        <dbReference type="Proteomes" id="UP000003980"/>
    </source>
</evidence>
<gene>
    <name evidence="4" type="primary">pcn</name>
    <name evidence="9" type="ORF">MetMK1DRAFT_00029540</name>
</gene>
<comment type="function">
    <text evidence="4">Sliding clamp subunit that acts as a moving platform for DNA processing. Responsible for tethering the catalytic subunit of DNA polymerase and other proteins to DNA during high-speed replication.</text>
</comment>
<dbReference type="InterPro" id="IPR046938">
    <property type="entry name" value="DNA_clamp_sf"/>
</dbReference>
<dbReference type="eggNOG" id="arCOG00488">
    <property type="taxonomic scope" value="Archaea"/>
</dbReference>
<dbReference type="OrthoDB" id="14749at2157"/>
<feature type="domain" description="Proliferating cell nuclear antigen PCNA C-terminal" evidence="8">
    <location>
        <begin position="127"/>
        <end position="241"/>
    </location>
</feature>
<dbReference type="InterPro" id="IPR022649">
    <property type="entry name" value="Pr_cel_nuc_antig_C"/>
</dbReference>
<dbReference type="HAMAP" id="MF_00317">
    <property type="entry name" value="DNApol_clamp_arch"/>
    <property type="match status" value="1"/>
</dbReference>
<dbReference type="STRING" id="671065.MetMK1DRAFT_00029540"/>
<dbReference type="Proteomes" id="UP000003980">
    <property type="component" value="Unassembled WGS sequence"/>
</dbReference>
<proteinExistence type="inferred from homology"/>
<keyword evidence="10" id="KW-1185">Reference proteome</keyword>
<evidence type="ECO:0000256" key="4">
    <source>
        <dbReference type="HAMAP-Rule" id="MF_00317"/>
    </source>
</evidence>
<dbReference type="GO" id="GO:0006275">
    <property type="term" value="P:regulation of DNA replication"/>
    <property type="evidence" value="ECO:0007669"/>
    <property type="project" value="UniProtKB-UniRule"/>
</dbReference>
<dbReference type="GO" id="GO:0006272">
    <property type="term" value="P:leading strand elongation"/>
    <property type="evidence" value="ECO:0007669"/>
    <property type="project" value="TreeGrafter"/>
</dbReference>
<keyword evidence="3 4" id="KW-0238">DNA-binding</keyword>
<comment type="similarity">
    <text evidence="1 4 5">Belongs to the PCNA family.</text>
</comment>